<reference evidence="1 2" key="1">
    <citation type="submission" date="2018-11" db="EMBL/GenBank/DDBJ databases">
        <authorList>
            <consortium name="Pathogen Informatics"/>
        </authorList>
    </citation>
    <scope>NUCLEOTIDE SEQUENCE [LARGE SCALE GENOMIC DNA]</scope>
    <source>
        <strain evidence="1 2">Zambia</strain>
    </source>
</reference>
<keyword evidence="2" id="KW-1185">Reference proteome</keyword>
<evidence type="ECO:0000313" key="1">
    <source>
        <dbReference type="EMBL" id="VDO48142.1"/>
    </source>
</evidence>
<dbReference type="Proteomes" id="UP000277204">
    <property type="component" value="Unassembled WGS sequence"/>
</dbReference>
<dbReference type="Gene3D" id="2.30.29.30">
    <property type="entry name" value="Pleckstrin-homology domain (PH domain)/Phosphotyrosine-binding domain (PTB)"/>
    <property type="match status" value="1"/>
</dbReference>
<name>A0A183L9C6_9TREM</name>
<dbReference type="STRING" id="48269.A0A183L9C6"/>
<protein>
    <submittedName>
        <fullName evidence="1">Uncharacterized protein</fullName>
    </submittedName>
</protein>
<proteinExistence type="predicted"/>
<evidence type="ECO:0000313" key="2">
    <source>
        <dbReference type="Proteomes" id="UP000277204"/>
    </source>
</evidence>
<gene>
    <name evidence="1" type="ORF">SMRZ_LOCUS401</name>
</gene>
<organism evidence="1 2">
    <name type="scientific">Schistosoma margrebowiei</name>
    <dbReference type="NCBI Taxonomy" id="48269"/>
    <lineage>
        <taxon>Eukaryota</taxon>
        <taxon>Metazoa</taxon>
        <taxon>Spiralia</taxon>
        <taxon>Lophotrochozoa</taxon>
        <taxon>Platyhelminthes</taxon>
        <taxon>Trematoda</taxon>
        <taxon>Digenea</taxon>
        <taxon>Strigeidida</taxon>
        <taxon>Schistosomatoidea</taxon>
        <taxon>Schistosomatidae</taxon>
        <taxon>Schistosoma</taxon>
    </lineage>
</organism>
<dbReference type="AlphaFoldDB" id="A0A183L9C6"/>
<accession>A0A183L9C6</accession>
<sequence>MNFAYRFNDAELRSKGMYGSKIFALVARKQRFWLHDNVVYVFCEIDHNHSAIQLVRFIHSIFPGLRD</sequence>
<dbReference type="InterPro" id="IPR011993">
    <property type="entry name" value="PH-like_dom_sf"/>
</dbReference>
<dbReference type="EMBL" id="UZAI01000074">
    <property type="protein sequence ID" value="VDO48142.1"/>
    <property type="molecule type" value="Genomic_DNA"/>
</dbReference>